<dbReference type="OrthoDB" id="5582699at2"/>
<dbReference type="AlphaFoldDB" id="A0A4U1BU08"/>
<dbReference type="InterPro" id="IPR018062">
    <property type="entry name" value="HTH_AraC-typ_CS"/>
</dbReference>
<dbReference type="PROSITE" id="PS00041">
    <property type="entry name" value="HTH_ARAC_FAMILY_1"/>
    <property type="match status" value="1"/>
</dbReference>
<evidence type="ECO:0000313" key="5">
    <source>
        <dbReference type="EMBL" id="TKB57505.1"/>
    </source>
</evidence>
<evidence type="ECO:0000256" key="1">
    <source>
        <dbReference type="ARBA" id="ARBA00023015"/>
    </source>
</evidence>
<evidence type="ECO:0000256" key="3">
    <source>
        <dbReference type="ARBA" id="ARBA00023163"/>
    </source>
</evidence>
<dbReference type="InterPro" id="IPR032687">
    <property type="entry name" value="AraC-type_N"/>
</dbReference>
<comment type="caution">
    <text evidence="5">The sequence shown here is derived from an EMBL/GenBank/DDBJ whole genome shotgun (WGS) entry which is preliminary data.</text>
</comment>
<keyword evidence="2" id="KW-0238">DNA-binding</keyword>
<evidence type="ECO:0000259" key="4">
    <source>
        <dbReference type="PROSITE" id="PS01124"/>
    </source>
</evidence>
<keyword evidence="1" id="KW-0805">Transcription regulation</keyword>
<dbReference type="InterPro" id="IPR020449">
    <property type="entry name" value="Tscrpt_reg_AraC-type_HTH"/>
</dbReference>
<proteinExistence type="predicted"/>
<dbReference type="GO" id="GO:0000976">
    <property type="term" value="F:transcription cis-regulatory region binding"/>
    <property type="evidence" value="ECO:0007669"/>
    <property type="project" value="TreeGrafter"/>
</dbReference>
<protein>
    <submittedName>
        <fullName evidence="5">AraC family transcriptional regulator</fullName>
    </submittedName>
</protein>
<organism evidence="5 6">
    <name type="scientific">Ferrimonas aestuarii</name>
    <dbReference type="NCBI Taxonomy" id="2569539"/>
    <lineage>
        <taxon>Bacteria</taxon>
        <taxon>Pseudomonadati</taxon>
        <taxon>Pseudomonadota</taxon>
        <taxon>Gammaproteobacteria</taxon>
        <taxon>Alteromonadales</taxon>
        <taxon>Ferrimonadaceae</taxon>
        <taxon>Ferrimonas</taxon>
    </lineage>
</organism>
<gene>
    <name evidence="5" type="ORF">FCL42_04335</name>
</gene>
<evidence type="ECO:0000313" key="6">
    <source>
        <dbReference type="Proteomes" id="UP000305675"/>
    </source>
</evidence>
<keyword evidence="6" id="KW-1185">Reference proteome</keyword>
<dbReference type="Pfam" id="PF12625">
    <property type="entry name" value="Arabinose_bd"/>
    <property type="match status" value="1"/>
</dbReference>
<accession>A0A4U1BU08</accession>
<dbReference type="Gene3D" id="1.10.10.60">
    <property type="entry name" value="Homeodomain-like"/>
    <property type="match status" value="1"/>
</dbReference>
<evidence type="ECO:0000256" key="2">
    <source>
        <dbReference type="ARBA" id="ARBA00023125"/>
    </source>
</evidence>
<dbReference type="GO" id="GO:0005829">
    <property type="term" value="C:cytosol"/>
    <property type="evidence" value="ECO:0007669"/>
    <property type="project" value="TreeGrafter"/>
</dbReference>
<dbReference type="Proteomes" id="UP000305675">
    <property type="component" value="Unassembled WGS sequence"/>
</dbReference>
<dbReference type="EMBL" id="SWCJ01000002">
    <property type="protein sequence ID" value="TKB57505.1"/>
    <property type="molecule type" value="Genomic_DNA"/>
</dbReference>
<dbReference type="InterPro" id="IPR009057">
    <property type="entry name" value="Homeodomain-like_sf"/>
</dbReference>
<feature type="domain" description="HTH araC/xylS-type" evidence="4">
    <location>
        <begin position="308"/>
        <end position="406"/>
    </location>
</feature>
<dbReference type="Pfam" id="PF12833">
    <property type="entry name" value="HTH_18"/>
    <property type="match status" value="1"/>
</dbReference>
<reference evidence="5 6" key="1">
    <citation type="submission" date="2019-04" db="EMBL/GenBank/DDBJ databases">
        <authorList>
            <person name="Hwang J.C."/>
        </authorList>
    </citation>
    <scope>NUCLEOTIDE SEQUENCE [LARGE SCALE GENOMIC DNA]</scope>
    <source>
        <strain evidence="5 6">IMCC35002</strain>
    </source>
</reference>
<name>A0A4U1BU08_9GAMM</name>
<dbReference type="PANTHER" id="PTHR47894:SF1">
    <property type="entry name" value="HTH-TYPE TRANSCRIPTIONAL REGULATOR VQSM"/>
    <property type="match status" value="1"/>
</dbReference>
<keyword evidence="3" id="KW-0804">Transcription</keyword>
<dbReference type="SUPFAM" id="SSF46689">
    <property type="entry name" value="Homeodomain-like"/>
    <property type="match status" value="1"/>
</dbReference>
<dbReference type="GO" id="GO:0003700">
    <property type="term" value="F:DNA-binding transcription factor activity"/>
    <property type="evidence" value="ECO:0007669"/>
    <property type="project" value="InterPro"/>
</dbReference>
<dbReference type="PROSITE" id="PS01124">
    <property type="entry name" value="HTH_ARAC_FAMILY_2"/>
    <property type="match status" value="1"/>
</dbReference>
<dbReference type="InterPro" id="IPR018060">
    <property type="entry name" value="HTH_AraC"/>
</dbReference>
<dbReference type="PANTHER" id="PTHR47894">
    <property type="entry name" value="HTH-TYPE TRANSCRIPTIONAL REGULATOR GADX"/>
    <property type="match status" value="1"/>
</dbReference>
<sequence>MRPFSLINSAFHSYVVCKTSARLVASSYRIHSLWSWMAQRNIDSGLQRHYAPNIEGCLARMDPAYENQEYSGEAEAGSVIGSCTKAILALLADLGWNRDQLVARFTLNADDYQLPESRTSYRKWRRIIHFICDNPAIYEAISKMGNLLHLTSLHGVGYAMFAAPTPKRSIQYLVQFQKVVDDLTVVRFEQDSDFGYLVIDTPGYDRCPVRNTQLMLYVIMVLHILRLCAGVQFSPCELRLPDAQMASGAGYLQLFGCPIQPGDRRAVMAFSRSQLIMPLPGSNPALAQWNAEVAQEYLVKQGVTSVVSRVRAGMVSQIQQANLDQYQLALTLGLSVRQLQRQLQQAGTSYTELLNEVRAFSAKEMLRQNRLSLGEISYRLGFANSGNFCRAFKRWCGVTPFEFRGERVTSL</sequence>
<dbReference type="PRINTS" id="PR00032">
    <property type="entry name" value="HTHARAC"/>
</dbReference>
<dbReference type="SMART" id="SM00342">
    <property type="entry name" value="HTH_ARAC"/>
    <property type="match status" value="1"/>
</dbReference>